<evidence type="ECO:0000313" key="3">
    <source>
        <dbReference type="EMBL" id="PVD18614.1"/>
    </source>
</evidence>
<dbReference type="PANTHER" id="PTHR15157">
    <property type="entry name" value="UV RADIATION RESISTANCE-ASSOCIATED GENE PROTEIN"/>
    <property type="match status" value="1"/>
</dbReference>
<feature type="compositionally biased region" description="Polar residues" evidence="2">
    <location>
        <begin position="482"/>
        <end position="493"/>
    </location>
</feature>
<dbReference type="GO" id="GO:0005768">
    <property type="term" value="C:endosome"/>
    <property type="evidence" value="ECO:0007669"/>
    <property type="project" value="TreeGrafter"/>
</dbReference>
<sequence length="512" mass="57408">MRVSQLREELFLCTSQLLTTQEKYRMIKDAAVMKEQTLKRKVEDTTKMWDVLSEDKKEHIDRREQLVKENALLHLRRKQMLSELVTYIYPITEVKGKYFINGVRLPHAEEMQGQDEVMLSAALGNTCHLILKMSQILDLPLRHPMENRGSRSIVFDQVNPKLEKEREFPLYCKGKDKAHFKYAVYLLNKNISQIRYFFGMPTQDLRLILPNVQTLLQKIGVRMDDEKEKDQLTILKSPKAMAERVEGDSVYVTASSTTSSLAGIEALLPSPAMALSAVNGSTGNSRTPASGTTFGFKHAQNIQVKSKSESAECRTADTRIPDSADHAAKSSCNVCRNDEGEDLFKPPVDDNFFKSQNSYVEEFSSMREDESSQGVCSSLGDVLSDRDRNVHLMEILESASAGQTLLPKSFKLLNKIENEKDRESITIQDGSSTTGASGFSTKKDAAVDAMNIECSCDSSDSDSDEDWPCLVSRGMPIPSSDIEPSSNTSSPIPDSQLMKEIHDMLLMEDGER</sequence>
<dbReference type="PANTHER" id="PTHR15157:SF5">
    <property type="entry name" value="UV RADIATION RESISTANCE-ASSOCIATED GENE PROTEIN"/>
    <property type="match status" value="1"/>
</dbReference>
<accession>A0A2T7NBS2</accession>
<comment type="caution">
    <text evidence="3">The sequence shown here is derived from an EMBL/GenBank/DDBJ whole genome shotgun (WGS) entry which is preliminary data.</text>
</comment>
<gene>
    <name evidence="3" type="ORF">C0Q70_21164</name>
</gene>
<dbReference type="GO" id="GO:0000149">
    <property type="term" value="F:SNARE binding"/>
    <property type="evidence" value="ECO:0007669"/>
    <property type="project" value="TreeGrafter"/>
</dbReference>
<dbReference type="EMBL" id="PZQS01000014">
    <property type="protein sequence ID" value="PVD18614.1"/>
    <property type="molecule type" value="Genomic_DNA"/>
</dbReference>
<evidence type="ECO:0000256" key="1">
    <source>
        <dbReference type="ARBA" id="ARBA00023054"/>
    </source>
</evidence>
<dbReference type="AlphaFoldDB" id="A0A2T7NBS2"/>
<keyword evidence="1" id="KW-0175">Coiled coil</keyword>
<evidence type="ECO:0000256" key="2">
    <source>
        <dbReference type="SAM" id="MobiDB-lite"/>
    </source>
</evidence>
<organism evidence="3 4">
    <name type="scientific">Pomacea canaliculata</name>
    <name type="common">Golden apple snail</name>
    <dbReference type="NCBI Taxonomy" id="400727"/>
    <lineage>
        <taxon>Eukaryota</taxon>
        <taxon>Metazoa</taxon>
        <taxon>Spiralia</taxon>
        <taxon>Lophotrochozoa</taxon>
        <taxon>Mollusca</taxon>
        <taxon>Gastropoda</taxon>
        <taxon>Caenogastropoda</taxon>
        <taxon>Architaenioglossa</taxon>
        <taxon>Ampullarioidea</taxon>
        <taxon>Ampullariidae</taxon>
        <taxon>Pomacea</taxon>
    </lineage>
</organism>
<dbReference type="GO" id="GO:0000323">
    <property type="term" value="C:lytic vacuole"/>
    <property type="evidence" value="ECO:0007669"/>
    <property type="project" value="TreeGrafter"/>
</dbReference>
<feature type="region of interest" description="Disordered" evidence="2">
    <location>
        <begin position="456"/>
        <end position="497"/>
    </location>
</feature>
<keyword evidence="4" id="KW-1185">Reference proteome</keyword>
<dbReference type="OrthoDB" id="72772at2759"/>
<dbReference type="GO" id="GO:0035493">
    <property type="term" value="P:SNARE complex assembly"/>
    <property type="evidence" value="ECO:0007669"/>
    <property type="project" value="TreeGrafter"/>
</dbReference>
<protein>
    <submittedName>
        <fullName evidence="3">Uncharacterized protein</fullName>
    </submittedName>
</protein>
<evidence type="ECO:0000313" key="4">
    <source>
        <dbReference type="Proteomes" id="UP000245119"/>
    </source>
</evidence>
<dbReference type="Proteomes" id="UP000245119">
    <property type="component" value="Linkage Group LG14"/>
</dbReference>
<proteinExistence type="predicted"/>
<reference evidence="3 4" key="1">
    <citation type="submission" date="2018-04" db="EMBL/GenBank/DDBJ databases">
        <title>The genome of golden apple snail Pomacea canaliculata provides insight into stress tolerance and invasive adaptation.</title>
        <authorList>
            <person name="Liu C."/>
            <person name="Liu B."/>
            <person name="Ren Y."/>
            <person name="Zhang Y."/>
            <person name="Wang H."/>
            <person name="Li S."/>
            <person name="Jiang F."/>
            <person name="Yin L."/>
            <person name="Zhang G."/>
            <person name="Qian W."/>
            <person name="Fan W."/>
        </authorList>
    </citation>
    <scope>NUCLEOTIDE SEQUENCE [LARGE SCALE GENOMIC DNA]</scope>
    <source>
        <strain evidence="3">SZHN2017</strain>
        <tissue evidence="3">Muscle</tissue>
    </source>
</reference>
<dbReference type="STRING" id="400727.A0A2T7NBS2"/>
<name>A0A2T7NBS2_POMCA</name>